<dbReference type="Proteomes" id="UP000295063">
    <property type="component" value="Unassembled WGS sequence"/>
</dbReference>
<sequence>MLYRPYGDTGKQVSLVGMGTARLSADPALFSSNVELVLKAASMGVNYFDTAPTYASGVADKILGEAFSEMKGQNFYVSSKSMLSMDPTASDVLRRIEAALKILHVEKITFFHMWSVLDVGQYRKIIAPGGPYEGALRAKEEGLVEHICFSAHCDGQEIAQIINDRLFEGVTLGFNAINYRHRLDGLKMAKGSGLGTAIMNPLAGGMIPANPDYFRFLNRAGNSVVDSAIQFVAAHQEVSTILIGVNNLRDLTEAVSAISRTEHLSESLWHEIVSAIPEPEEPLCTMCDYCRGCPAGLPVNQIMGTYNEYILSSYDEKHFHEYRKMFYGQYPFETLPCIKCGHCERKCTQHLPIISRIEKINAICNEEAAKQKALLQRFFPDESYPKTGIYGLSIDAETMLKAHQNFFGGLPEQIEFFDSNPAKWGNCVLGSEKTILPPSEIKARKVKRILITATKYAEEITQFLKDYVEEGTEIDVL</sequence>
<dbReference type="InterPro" id="IPR036812">
    <property type="entry name" value="NAD(P)_OxRdtase_dom_sf"/>
</dbReference>
<feature type="domain" description="NADP-dependent oxidoreductase" evidence="1">
    <location>
        <begin position="16"/>
        <end position="274"/>
    </location>
</feature>
<feature type="domain" description="C-methyltransferase" evidence="2">
    <location>
        <begin position="389"/>
        <end position="473"/>
    </location>
</feature>
<evidence type="ECO:0000259" key="2">
    <source>
        <dbReference type="Pfam" id="PF08484"/>
    </source>
</evidence>
<dbReference type="SUPFAM" id="SSF46548">
    <property type="entry name" value="alpha-helical ferredoxin"/>
    <property type="match status" value="1"/>
</dbReference>
<evidence type="ECO:0008006" key="5">
    <source>
        <dbReference type="Google" id="ProtNLM"/>
    </source>
</evidence>
<accession>A0A4R1PWU0</accession>
<evidence type="ECO:0000259" key="1">
    <source>
        <dbReference type="Pfam" id="PF00248"/>
    </source>
</evidence>
<proteinExistence type="predicted"/>
<dbReference type="SUPFAM" id="SSF51430">
    <property type="entry name" value="NAD(P)-linked oxidoreductase"/>
    <property type="match status" value="1"/>
</dbReference>
<evidence type="ECO:0000313" key="4">
    <source>
        <dbReference type="Proteomes" id="UP000295063"/>
    </source>
</evidence>
<dbReference type="Pfam" id="PF00248">
    <property type="entry name" value="Aldo_ket_red"/>
    <property type="match status" value="1"/>
</dbReference>
<dbReference type="InterPro" id="IPR053135">
    <property type="entry name" value="AKR2_Oxidoreductase"/>
</dbReference>
<keyword evidence="4" id="KW-1185">Reference proteome</keyword>
<dbReference type="Pfam" id="PF08484">
    <property type="entry name" value="Methyltransf_14"/>
    <property type="match status" value="1"/>
</dbReference>
<organism evidence="3 4">
    <name type="scientific">Anaerospora hongkongensis</name>
    <dbReference type="NCBI Taxonomy" id="244830"/>
    <lineage>
        <taxon>Bacteria</taxon>
        <taxon>Bacillati</taxon>
        <taxon>Bacillota</taxon>
        <taxon>Negativicutes</taxon>
        <taxon>Selenomonadales</taxon>
        <taxon>Sporomusaceae</taxon>
        <taxon>Anaerospora</taxon>
    </lineage>
</organism>
<dbReference type="EMBL" id="SLUI01000009">
    <property type="protein sequence ID" value="TCL36128.1"/>
    <property type="molecule type" value="Genomic_DNA"/>
</dbReference>
<dbReference type="AlphaFoldDB" id="A0A4R1PWU0"/>
<dbReference type="OrthoDB" id="9773828at2"/>
<dbReference type="InterPro" id="IPR023210">
    <property type="entry name" value="NADP_OxRdtase_dom"/>
</dbReference>
<dbReference type="Gene3D" id="3.40.50.720">
    <property type="entry name" value="NAD(P)-binding Rossmann-like Domain"/>
    <property type="match status" value="1"/>
</dbReference>
<dbReference type="PANTHER" id="PTHR43312">
    <property type="entry name" value="D-THREO-ALDOSE 1-DEHYDROGENASE"/>
    <property type="match status" value="1"/>
</dbReference>
<dbReference type="InterPro" id="IPR013691">
    <property type="entry name" value="MeTrfase_14"/>
</dbReference>
<dbReference type="RefSeq" id="WP_132081792.1">
    <property type="nucleotide sequence ID" value="NZ_SLUI01000009.1"/>
</dbReference>
<dbReference type="PANTHER" id="PTHR43312:SF1">
    <property type="entry name" value="NADP-DEPENDENT OXIDOREDUCTASE DOMAIN-CONTAINING PROTEIN"/>
    <property type="match status" value="1"/>
</dbReference>
<protein>
    <recommendedName>
        <fullName evidence="5">4Fe-4S ferredoxin-type domain-containing protein</fullName>
    </recommendedName>
</protein>
<gene>
    <name evidence="3" type="ORF">EV210_10977</name>
</gene>
<reference evidence="3 4" key="1">
    <citation type="submission" date="2019-03" db="EMBL/GenBank/DDBJ databases">
        <title>Genomic Encyclopedia of Type Strains, Phase IV (KMG-IV): sequencing the most valuable type-strain genomes for metagenomic binning, comparative biology and taxonomic classification.</title>
        <authorList>
            <person name="Goeker M."/>
        </authorList>
    </citation>
    <scope>NUCLEOTIDE SEQUENCE [LARGE SCALE GENOMIC DNA]</scope>
    <source>
        <strain evidence="3 4">DSM 15969</strain>
    </source>
</reference>
<name>A0A4R1PWU0_9FIRM</name>
<dbReference type="Gene3D" id="3.20.20.100">
    <property type="entry name" value="NADP-dependent oxidoreductase domain"/>
    <property type="match status" value="1"/>
</dbReference>
<comment type="caution">
    <text evidence="3">The sequence shown here is derived from an EMBL/GenBank/DDBJ whole genome shotgun (WGS) entry which is preliminary data.</text>
</comment>
<evidence type="ECO:0000313" key="3">
    <source>
        <dbReference type="EMBL" id="TCL36128.1"/>
    </source>
</evidence>